<dbReference type="AlphaFoldDB" id="A0A1G2LPN3"/>
<evidence type="ECO:0000313" key="1">
    <source>
        <dbReference type="EMBL" id="OHA13533.1"/>
    </source>
</evidence>
<name>A0A1G2LPN3_9BACT</name>
<dbReference type="Pfam" id="PF13671">
    <property type="entry name" value="AAA_33"/>
    <property type="match status" value="1"/>
</dbReference>
<sequence length="198" mass="22978">MKISDDIYSDVKKEYTRQLEIPRVKPKRQFILCSIGLVGSGKTTVLKPLSKKLNLLRISADEMRKLFKKRSYGYDRVKELGFEIADDFLKKGFSIAVDSDCVSGESQKRIEKAAKKFGLKKIWIHINPSEEFILKKLKNFKHIWLFKDAEQAINNYFAQKPSHANIKLPFIYTFDTSKKDIDKQIEKAAKVISENLEK</sequence>
<dbReference type="Proteomes" id="UP000178302">
    <property type="component" value="Unassembled WGS sequence"/>
</dbReference>
<dbReference type="SUPFAM" id="SSF52540">
    <property type="entry name" value="P-loop containing nucleoside triphosphate hydrolases"/>
    <property type="match status" value="1"/>
</dbReference>
<accession>A0A1G2LPN3</accession>
<dbReference type="EMBL" id="MHQZ01000032">
    <property type="protein sequence ID" value="OHA13533.1"/>
    <property type="molecule type" value="Genomic_DNA"/>
</dbReference>
<gene>
    <name evidence="1" type="ORF">A2909_03060</name>
</gene>
<dbReference type="Gene3D" id="3.40.50.300">
    <property type="entry name" value="P-loop containing nucleotide triphosphate hydrolases"/>
    <property type="match status" value="1"/>
</dbReference>
<evidence type="ECO:0000313" key="2">
    <source>
        <dbReference type="Proteomes" id="UP000178302"/>
    </source>
</evidence>
<reference evidence="1 2" key="1">
    <citation type="journal article" date="2016" name="Nat. Commun.">
        <title>Thousands of microbial genomes shed light on interconnected biogeochemical processes in an aquifer system.</title>
        <authorList>
            <person name="Anantharaman K."/>
            <person name="Brown C.T."/>
            <person name="Hug L.A."/>
            <person name="Sharon I."/>
            <person name="Castelle C.J."/>
            <person name="Probst A.J."/>
            <person name="Thomas B.C."/>
            <person name="Singh A."/>
            <person name="Wilkins M.J."/>
            <person name="Karaoz U."/>
            <person name="Brodie E.L."/>
            <person name="Williams K.H."/>
            <person name="Hubbard S.S."/>
            <person name="Banfield J.F."/>
        </authorList>
    </citation>
    <scope>NUCLEOTIDE SEQUENCE [LARGE SCALE GENOMIC DNA]</scope>
</reference>
<protein>
    <recommendedName>
        <fullName evidence="3">UDP-N-acetylglucosamine kinase</fullName>
    </recommendedName>
</protein>
<proteinExistence type="predicted"/>
<comment type="caution">
    <text evidence="1">The sequence shown here is derived from an EMBL/GenBank/DDBJ whole genome shotgun (WGS) entry which is preliminary data.</text>
</comment>
<organism evidence="1 2">
    <name type="scientific">Candidatus Tagabacteria bacterium RIFCSPLOWO2_01_FULL_39_11</name>
    <dbReference type="NCBI Taxonomy" id="1802295"/>
    <lineage>
        <taxon>Bacteria</taxon>
        <taxon>Candidatus Tagaibacteriota</taxon>
    </lineage>
</organism>
<evidence type="ECO:0008006" key="3">
    <source>
        <dbReference type="Google" id="ProtNLM"/>
    </source>
</evidence>
<dbReference type="InterPro" id="IPR027417">
    <property type="entry name" value="P-loop_NTPase"/>
</dbReference>